<gene>
    <name evidence="2" type="ORF">PHPALM_18150</name>
</gene>
<reference evidence="2 3" key="1">
    <citation type="journal article" date="2017" name="Genome Biol. Evol.">
        <title>Phytophthora megakarya and P. palmivora, closely related causal agents of cacao black pod rot, underwent increases in genome sizes and gene numbers by different mechanisms.</title>
        <authorList>
            <person name="Ali S.S."/>
            <person name="Shao J."/>
            <person name="Lary D.J."/>
            <person name="Kronmiller B."/>
            <person name="Shen D."/>
            <person name="Strem M.D."/>
            <person name="Amoako-Attah I."/>
            <person name="Akrofi A.Y."/>
            <person name="Begoude B.A."/>
            <person name="Ten Hoopen G.M."/>
            <person name="Coulibaly K."/>
            <person name="Kebe B.I."/>
            <person name="Melnick R.L."/>
            <person name="Guiltinan M.J."/>
            <person name="Tyler B.M."/>
            <person name="Meinhardt L.W."/>
            <person name="Bailey B.A."/>
        </authorList>
    </citation>
    <scope>NUCLEOTIDE SEQUENCE [LARGE SCALE GENOMIC DNA]</scope>
    <source>
        <strain evidence="3">sbr112.9</strain>
    </source>
</reference>
<organism evidence="2 3">
    <name type="scientific">Phytophthora palmivora</name>
    <dbReference type="NCBI Taxonomy" id="4796"/>
    <lineage>
        <taxon>Eukaryota</taxon>
        <taxon>Sar</taxon>
        <taxon>Stramenopiles</taxon>
        <taxon>Oomycota</taxon>
        <taxon>Peronosporomycetes</taxon>
        <taxon>Peronosporales</taxon>
        <taxon>Peronosporaceae</taxon>
        <taxon>Phytophthora</taxon>
    </lineage>
</organism>
<dbReference type="Proteomes" id="UP000237271">
    <property type="component" value="Unassembled WGS sequence"/>
</dbReference>
<keyword evidence="3" id="KW-1185">Reference proteome</keyword>
<dbReference type="AlphaFoldDB" id="A0A2P4XKL6"/>
<comment type="caution">
    <text evidence="2">The sequence shown here is derived from an EMBL/GenBank/DDBJ whole genome shotgun (WGS) entry which is preliminary data.</text>
</comment>
<keyword evidence="1" id="KW-0732">Signal</keyword>
<accession>A0A2P4XKL6</accession>
<sequence length="157" mass="17403">MRLSISALVLFLSVATTFVCGDALSTSSDSAVKAGSRVNLRSLVLATTDDNTPDEERAVLNFGSLKNLIPGYKAAQVAKAAKKAEEYKKYTLLLERDDHLYKAMAEWRGSGKPAITIYNHMIAVGKTTDEAETIFFRYNNYLQEKMGIQRVVVHKPL</sequence>
<evidence type="ECO:0000313" key="3">
    <source>
        <dbReference type="Proteomes" id="UP000237271"/>
    </source>
</evidence>
<protein>
    <submittedName>
        <fullName evidence="2">Avirulence protein (Avh)</fullName>
    </submittedName>
</protein>
<feature type="signal peptide" evidence="1">
    <location>
        <begin position="1"/>
        <end position="21"/>
    </location>
</feature>
<evidence type="ECO:0000313" key="2">
    <source>
        <dbReference type="EMBL" id="POM66049.1"/>
    </source>
</evidence>
<feature type="chain" id="PRO_5015105029" evidence="1">
    <location>
        <begin position="22"/>
        <end position="157"/>
    </location>
</feature>
<evidence type="ECO:0000256" key="1">
    <source>
        <dbReference type="SAM" id="SignalP"/>
    </source>
</evidence>
<dbReference type="OrthoDB" id="146427at2759"/>
<name>A0A2P4XKL6_9STRA</name>
<proteinExistence type="predicted"/>
<dbReference type="EMBL" id="NCKW01009770">
    <property type="protein sequence ID" value="POM66049.1"/>
    <property type="molecule type" value="Genomic_DNA"/>
</dbReference>